<accession>A0AAD5C6P5</accession>
<sequence>MNKRFADLSSPNQTSAISRYEMPSTDGNKKVKPDP</sequence>
<evidence type="ECO:0000313" key="2">
    <source>
        <dbReference type="EMBL" id="KAI7734991.1"/>
    </source>
</evidence>
<dbReference type="Proteomes" id="UP001206925">
    <property type="component" value="Unassembled WGS sequence"/>
</dbReference>
<dbReference type="AlphaFoldDB" id="A0AAD5C6P5"/>
<evidence type="ECO:0000313" key="3">
    <source>
        <dbReference type="Proteomes" id="UP001206925"/>
    </source>
</evidence>
<dbReference type="EMBL" id="JAMZMK010009595">
    <property type="protein sequence ID" value="KAI7734991.1"/>
    <property type="molecule type" value="Genomic_DNA"/>
</dbReference>
<evidence type="ECO:0000256" key="1">
    <source>
        <dbReference type="SAM" id="MobiDB-lite"/>
    </source>
</evidence>
<feature type="non-terminal residue" evidence="2">
    <location>
        <position position="35"/>
    </location>
</feature>
<name>A0AAD5C6P5_AMBAR</name>
<comment type="caution">
    <text evidence="2">The sequence shown here is derived from an EMBL/GenBank/DDBJ whole genome shotgun (WGS) entry which is preliminary data.</text>
</comment>
<protein>
    <submittedName>
        <fullName evidence="2">Uncharacterized protein</fullName>
    </submittedName>
</protein>
<gene>
    <name evidence="2" type="ORF">M8C21_027328</name>
</gene>
<keyword evidence="3" id="KW-1185">Reference proteome</keyword>
<organism evidence="2 3">
    <name type="scientific">Ambrosia artemisiifolia</name>
    <name type="common">Common ragweed</name>
    <dbReference type="NCBI Taxonomy" id="4212"/>
    <lineage>
        <taxon>Eukaryota</taxon>
        <taxon>Viridiplantae</taxon>
        <taxon>Streptophyta</taxon>
        <taxon>Embryophyta</taxon>
        <taxon>Tracheophyta</taxon>
        <taxon>Spermatophyta</taxon>
        <taxon>Magnoliopsida</taxon>
        <taxon>eudicotyledons</taxon>
        <taxon>Gunneridae</taxon>
        <taxon>Pentapetalae</taxon>
        <taxon>asterids</taxon>
        <taxon>campanulids</taxon>
        <taxon>Asterales</taxon>
        <taxon>Asteraceae</taxon>
        <taxon>Asteroideae</taxon>
        <taxon>Heliantheae alliance</taxon>
        <taxon>Heliantheae</taxon>
        <taxon>Ambrosia</taxon>
    </lineage>
</organism>
<feature type="region of interest" description="Disordered" evidence="1">
    <location>
        <begin position="1"/>
        <end position="35"/>
    </location>
</feature>
<reference evidence="2" key="1">
    <citation type="submission" date="2022-06" db="EMBL/GenBank/DDBJ databases">
        <title>Uncovering the hologenomic basis of an extraordinary plant invasion.</title>
        <authorList>
            <person name="Bieker V.C."/>
            <person name="Martin M.D."/>
            <person name="Gilbert T."/>
            <person name="Hodgins K."/>
            <person name="Battlay P."/>
            <person name="Petersen B."/>
            <person name="Wilson J."/>
        </authorList>
    </citation>
    <scope>NUCLEOTIDE SEQUENCE</scope>
    <source>
        <strain evidence="2">AA19_3_7</strain>
        <tissue evidence="2">Leaf</tissue>
    </source>
</reference>
<proteinExistence type="predicted"/>